<dbReference type="OrthoDB" id="5431013at2759"/>
<dbReference type="InterPro" id="IPR054464">
    <property type="entry name" value="ULD_fung"/>
</dbReference>
<organism evidence="3 4">
    <name type="scientific">Fusarium heterosporum</name>
    <dbReference type="NCBI Taxonomy" id="42747"/>
    <lineage>
        <taxon>Eukaryota</taxon>
        <taxon>Fungi</taxon>
        <taxon>Dikarya</taxon>
        <taxon>Ascomycota</taxon>
        <taxon>Pezizomycotina</taxon>
        <taxon>Sordariomycetes</taxon>
        <taxon>Hypocreomycetidae</taxon>
        <taxon>Hypocreales</taxon>
        <taxon>Nectriaceae</taxon>
        <taxon>Fusarium</taxon>
        <taxon>Fusarium heterosporum species complex</taxon>
    </lineage>
</organism>
<feature type="region of interest" description="Disordered" evidence="1">
    <location>
        <begin position="548"/>
        <end position="569"/>
    </location>
</feature>
<dbReference type="AlphaFoldDB" id="A0A8H5T9S9"/>
<evidence type="ECO:0000313" key="3">
    <source>
        <dbReference type="EMBL" id="KAF5667241.1"/>
    </source>
</evidence>
<keyword evidence="4" id="KW-1185">Reference proteome</keyword>
<evidence type="ECO:0000313" key="4">
    <source>
        <dbReference type="Proteomes" id="UP000567885"/>
    </source>
</evidence>
<feature type="compositionally biased region" description="Low complexity" evidence="1">
    <location>
        <begin position="549"/>
        <end position="569"/>
    </location>
</feature>
<protein>
    <recommendedName>
        <fullName evidence="2">Ubiquitin-like domain-containing protein</fullName>
    </recommendedName>
</protein>
<sequence length="569" mass="63854">MVTISHVVDIGINLASTLEVCSEGYAQVPKLIAVLYSTTFTLRKIDKLITENGKVFNQTGMADIESLTITCHKIFTGILIMLLELKLRYLLGSVANHQIKTKSRVPGSFDTEISLLEIAGEVSKKWIGHHKHISKKMAIWDKVNSPVPSTNVSSETIAVAPSGTSRPPPTVAPSPPCSVATIVWDKKPANPIVSKKVMTMDLDDKIEARDRTIEKEDNRNRGIQKRDSSLLTTTKAWLKRILFQNCQDEWKHEDLEVWQLSIRLHLNATAPKPIEKIQKLDMSDREIRCALAQTTSYRKQKKHPQLIEEYTSLDRHVRYRIDQTVETAKRSGMREKTWITMSSGPSTKATEKQSQLIIQPEVNILLFFRLGQVPEPINIIQSKGRKFEIPYNLCTSVQMIPSMIPEPGWSVDVRGYITNVSRRYRLCAEGWLPVCATTWETVRRPGMNLVVEQLPALSPINPPPPGGLPPGWCGWRPNVTAKKSTQPRPPKMPRMKPIHTEMKETLQTSYPLFPNEDIFKISLGGLLGLWTNAIDCHLDDDVLPGYWTSSSSSTSSSTSGSDISGDICD</sequence>
<evidence type="ECO:0000256" key="1">
    <source>
        <dbReference type="SAM" id="MobiDB-lite"/>
    </source>
</evidence>
<comment type="caution">
    <text evidence="3">The sequence shown here is derived from an EMBL/GenBank/DDBJ whole genome shotgun (WGS) entry which is preliminary data.</text>
</comment>
<feature type="domain" description="Ubiquitin-like" evidence="2">
    <location>
        <begin position="374"/>
        <end position="451"/>
    </location>
</feature>
<dbReference type="Pfam" id="PF22893">
    <property type="entry name" value="ULD_2"/>
    <property type="match status" value="1"/>
</dbReference>
<evidence type="ECO:0000259" key="2">
    <source>
        <dbReference type="Pfam" id="PF22893"/>
    </source>
</evidence>
<name>A0A8H5T9S9_FUSHE</name>
<accession>A0A8H5T9S9</accession>
<reference evidence="3 4" key="1">
    <citation type="submission" date="2020-05" db="EMBL/GenBank/DDBJ databases">
        <title>Identification and distribution of gene clusters putatively required for synthesis of sphingolipid metabolism inhibitors in phylogenetically diverse species of the filamentous fungus Fusarium.</title>
        <authorList>
            <person name="Kim H.-S."/>
            <person name="Busman M."/>
            <person name="Brown D.W."/>
            <person name="Divon H."/>
            <person name="Uhlig S."/>
            <person name="Proctor R.H."/>
        </authorList>
    </citation>
    <scope>NUCLEOTIDE SEQUENCE [LARGE SCALE GENOMIC DNA]</scope>
    <source>
        <strain evidence="3 4">NRRL 20693</strain>
    </source>
</reference>
<dbReference type="Proteomes" id="UP000567885">
    <property type="component" value="Unassembled WGS sequence"/>
</dbReference>
<dbReference type="EMBL" id="JAAGWQ010000103">
    <property type="protein sequence ID" value="KAF5667241.1"/>
    <property type="molecule type" value="Genomic_DNA"/>
</dbReference>
<gene>
    <name evidence="3" type="ORF">FHETE_5944</name>
</gene>
<proteinExistence type="predicted"/>